<dbReference type="Proteomes" id="UP001228643">
    <property type="component" value="Unassembled WGS sequence"/>
</dbReference>
<evidence type="ECO:0000256" key="1">
    <source>
        <dbReference type="ARBA" id="ARBA00005445"/>
    </source>
</evidence>
<dbReference type="RefSeq" id="WP_282717298.1">
    <property type="nucleotide sequence ID" value="NZ_JASCRY010000004.1"/>
</dbReference>
<reference evidence="3 4" key="1">
    <citation type="submission" date="2023-04" db="EMBL/GenBank/DDBJ databases">
        <title>Two novel species of Flavobacterium.</title>
        <authorList>
            <person name="Liu Q."/>
            <person name="Xin Y.-H."/>
        </authorList>
    </citation>
    <scope>NUCLEOTIDE SEQUENCE [LARGE SCALE GENOMIC DNA]</scope>
    <source>
        <strain evidence="3 4">LB2P87</strain>
    </source>
</reference>
<evidence type="ECO:0000313" key="3">
    <source>
        <dbReference type="EMBL" id="MDI5950599.1"/>
    </source>
</evidence>
<dbReference type="EMBL" id="JASCRY010000004">
    <property type="protein sequence ID" value="MDI5950599.1"/>
    <property type="molecule type" value="Genomic_DNA"/>
</dbReference>
<name>A0AAW6TMA6_9FLAO</name>
<gene>
    <name evidence="3" type="ORF">QLS97_13160</name>
</gene>
<protein>
    <submittedName>
        <fullName evidence="3">Ice-binding family protein</fullName>
    </submittedName>
</protein>
<comment type="caution">
    <text evidence="3">The sequence shown here is derived from an EMBL/GenBank/DDBJ whole genome shotgun (WGS) entry which is preliminary data.</text>
</comment>
<comment type="similarity">
    <text evidence="1">Belongs to the ice-binding protein family.</text>
</comment>
<evidence type="ECO:0000313" key="4">
    <source>
        <dbReference type="Proteomes" id="UP001228643"/>
    </source>
</evidence>
<evidence type="ECO:0000256" key="2">
    <source>
        <dbReference type="ARBA" id="ARBA00022729"/>
    </source>
</evidence>
<accession>A0AAW6TMA6</accession>
<sequence length="630" mass="64559">MKKKELYSIIAIALFLFPNVNFAQVLNLGTLSNFEAYSGTGAVSNIGTSQFTGDVGTSVGAISGFNSPTTFNGFPQNANAITTQAKIDLLRVYIHLSDLFVTNTSHAAAFGNGETITSGVYSIAGAGSLAGSITLDGQGNPNAAFIIKFEGGFSAGASSTIVLSNGTRACNVFWIAEGAISIGASSITKGTLIAHPGAITVGANGNLEGRMLSSEGAITFGPGLAYPPAGPITIPISCVNTCNNTILGTVANFALFASNGAVANAATSGIVGDIGSNAGDVSGFTSSTVAGSFYNADATTAQAKIDLESAYVQLYNTPNTNMSHTPAFGSGETLNAGVYSVLGAGSLAGTITLDGQGNPDALFIFKFDGAFTTAAQSKVILANGTRRCNVFWIAEGAVSMGTFTFMKGTLIAHNGANTMGANGNLEGRMLSTTGAIGFSTGVIYTNTLCFEDVVQIISAVDDSATIINSSSNSIGFANVLANDTLNGNSVLPSDVSTTFINSSNAGISLSGVDVIVSEETLAGNYTLTYQICQMSNLNNCSQAVVSLTVLCQPVAVPTITIQQPSVAENIAKITVNSPIGLGYTYSINDVDFQINAVFTNVASRQNYNVTVKKDNCFSTTVVTVHPQPSN</sequence>
<keyword evidence="4" id="KW-1185">Reference proteome</keyword>
<dbReference type="Pfam" id="PF11999">
    <property type="entry name" value="Ice_binding"/>
    <property type="match status" value="2"/>
</dbReference>
<keyword evidence="2" id="KW-0732">Signal</keyword>
<proteinExistence type="inferred from homology"/>
<dbReference type="InterPro" id="IPR021884">
    <property type="entry name" value="Ice-bd_prot"/>
</dbReference>
<dbReference type="AlphaFoldDB" id="A0AAW6TMA6"/>
<organism evidence="3 4">
    <name type="scientific">Flavobacterium yafengii</name>
    <dbReference type="NCBI Taxonomy" id="3041253"/>
    <lineage>
        <taxon>Bacteria</taxon>
        <taxon>Pseudomonadati</taxon>
        <taxon>Bacteroidota</taxon>
        <taxon>Flavobacteriia</taxon>
        <taxon>Flavobacteriales</taxon>
        <taxon>Flavobacteriaceae</taxon>
        <taxon>Flavobacterium</taxon>
    </lineage>
</organism>